<feature type="compositionally biased region" description="Polar residues" evidence="2">
    <location>
        <begin position="195"/>
        <end position="205"/>
    </location>
</feature>
<dbReference type="Proteomes" id="UP000654922">
    <property type="component" value="Unassembled WGS sequence"/>
</dbReference>
<feature type="compositionally biased region" description="Polar residues" evidence="2">
    <location>
        <begin position="1"/>
        <end position="12"/>
    </location>
</feature>
<keyword evidence="5" id="KW-1185">Reference proteome</keyword>
<feature type="compositionally biased region" description="Polar residues" evidence="2">
    <location>
        <begin position="148"/>
        <end position="158"/>
    </location>
</feature>
<dbReference type="Proteomes" id="UP000641853">
    <property type="component" value="Unassembled WGS sequence"/>
</dbReference>
<dbReference type="Pfam" id="PF07890">
    <property type="entry name" value="Rrp15p"/>
    <property type="match status" value="1"/>
</dbReference>
<feature type="compositionally biased region" description="Acidic residues" evidence="2">
    <location>
        <begin position="76"/>
        <end position="86"/>
    </location>
</feature>
<comment type="caution">
    <text evidence="4">The sequence shown here is derived from an EMBL/GenBank/DDBJ whole genome shotgun (WGS) entry which is preliminary data.</text>
</comment>
<evidence type="ECO:0000256" key="2">
    <source>
        <dbReference type="SAM" id="MobiDB-lite"/>
    </source>
</evidence>
<proteinExistence type="inferred from homology"/>
<comment type="similarity">
    <text evidence="1">Belongs to the RRP15 family.</text>
</comment>
<organism evidence="4 5">
    <name type="scientific">Aspergillus felis</name>
    <dbReference type="NCBI Taxonomy" id="1287682"/>
    <lineage>
        <taxon>Eukaryota</taxon>
        <taxon>Fungi</taxon>
        <taxon>Dikarya</taxon>
        <taxon>Ascomycota</taxon>
        <taxon>Pezizomycotina</taxon>
        <taxon>Eurotiomycetes</taxon>
        <taxon>Eurotiomycetidae</taxon>
        <taxon>Eurotiales</taxon>
        <taxon>Aspergillaceae</taxon>
        <taxon>Aspergillus</taxon>
        <taxon>Aspergillus subgen. Fumigati</taxon>
    </lineage>
</organism>
<dbReference type="InterPro" id="IPR012459">
    <property type="entry name" value="Rrp15"/>
</dbReference>
<feature type="compositionally biased region" description="Polar residues" evidence="2">
    <location>
        <begin position="169"/>
        <end position="184"/>
    </location>
</feature>
<feature type="region of interest" description="Disordered" evidence="2">
    <location>
        <begin position="275"/>
        <end position="295"/>
    </location>
</feature>
<dbReference type="GO" id="GO:0000470">
    <property type="term" value="P:maturation of LSU-rRNA"/>
    <property type="evidence" value="ECO:0007669"/>
    <property type="project" value="TreeGrafter"/>
</dbReference>
<name>A0A8H6R0C6_9EURO</name>
<gene>
    <name evidence="3" type="ORF">CNMCM5623_003491</name>
    <name evidence="4" type="ORF">CNMCM7691_001996</name>
</gene>
<feature type="compositionally biased region" description="Basic residues" evidence="2">
    <location>
        <begin position="41"/>
        <end position="50"/>
    </location>
</feature>
<sequence length="322" mass="35291">MPPLRQRTTNIGVDSPTHLKTDTMAPPMAKKRKVLDSLKNKAGRPKKKFRKQLEYHSSSDETEDEQPTDFQAVDLADSDAEEEEKLVEEKPQKPSASETRSLGAQNKRKAEDSDDSSAASDNDSDADGNDASNSPGSSDIEDDEYGDSDTSLPTSTNGRRPVAKRNDPTAFSTSISKILSTKLPTSARADPVLSRSKSAAQTTSELADEKLDKQARAKLRAEKREELDRGRVRDVMGVERGLTGVVAEEEKRLRKIAQRGVVKLFNAVRAAQVRGEEAAREERKKGTVGMGEREKAVNEVSKQGFLELISGKKGKPLNIEEA</sequence>
<reference evidence="4" key="1">
    <citation type="submission" date="2020-06" db="EMBL/GenBank/DDBJ databases">
        <title>Draft genome sequences of strains closely related to Aspergillus parafelis and Aspergillus hiratsukae.</title>
        <authorList>
            <person name="Dos Santos R.A.C."/>
            <person name="Rivero-Menendez O."/>
            <person name="Steenwyk J.L."/>
            <person name="Mead M.E."/>
            <person name="Goldman G.H."/>
            <person name="Alastruey-Izquierdo A."/>
            <person name="Rokas A."/>
        </authorList>
    </citation>
    <scope>NUCLEOTIDE SEQUENCE</scope>
    <source>
        <strain evidence="3">CNM-CM5623</strain>
        <strain evidence="4">CNM-CM7691</strain>
    </source>
</reference>
<evidence type="ECO:0000256" key="1">
    <source>
        <dbReference type="ARBA" id="ARBA00007462"/>
    </source>
</evidence>
<evidence type="ECO:0000313" key="5">
    <source>
        <dbReference type="Proteomes" id="UP000641853"/>
    </source>
</evidence>
<dbReference type="GO" id="GO:0000460">
    <property type="term" value="P:maturation of 5.8S rRNA"/>
    <property type="evidence" value="ECO:0007669"/>
    <property type="project" value="TreeGrafter"/>
</dbReference>
<dbReference type="OrthoDB" id="20949at2759"/>
<dbReference type="PANTHER" id="PTHR13245:SF14">
    <property type="entry name" value="RRP15-LIKE PROTEIN"/>
    <property type="match status" value="1"/>
</dbReference>
<evidence type="ECO:0000313" key="3">
    <source>
        <dbReference type="EMBL" id="KAF7170980.1"/>
    </source>
</evidence>
<accession>A0A8H6R0C6</accession>
<dbReference type="EMBL" id="JACBAE010001196">
    <property type="protein sequence ID" value="KAF7170980.1"/>
    <property type="molecule type" value="Genomic_DNA"/>
</dbReference>
<protein>
    <recommendedName>
        <fullName evidence="6">DUF1665 domain protein</fullName>
    </recommendedName>
</protein>
<evidence type="ECO:0000313" key="4">
    <source>
        <dbReference type="EMBL" id="KAF7182426.1"/>
    </source>
</evidence>
<feature type="region of interest" description="Disordered" evidence="2">
    <location>
        <begin position="1"/>
        <end position="211"/>
    </location>
</feature>
<dbReference type="EMBL" id="JACBAG010001778">
    <property type="protein sequence ID" value="KAF7182426.1"/>
    <property type="molecule type" value="Genomic_DNA"/>
</dbReference>
<dbReference type="GO" id="GO:0030687">
    <property type="term" value="C:preribosome, large subunit precursor"/>
    <property type="evidence" value="ECO:0007669"/>
    <property type="project" value="TreeGrafter"/>
</dbReference>
<dbReference type="AlphaFoldDB" id="A0A8H6R0C6"/>
<feature type="compositionally biased region" description="Polar residues" evidence="2">
    <location>
        <begin position="94"/>
        <end position="104"/>
    </location>
</feature>
<evidence type="ECO:0008006" key="6">
    <source>
        <dbReference type="Google" id="ProtNLM"/>
    </source>
</evidence>
<dbReference type="PANTHER" id="PTHR13245">
    <property type="entry name" value="RRP15-LIKE PROTEIN"/>
    <property type="match status" value="1"/>
</dbReference>